<comment type="caution">
    <text evidence="1">The sequence shown here is derived from an EMBL/GenBank/DDBJ whole genome shotgun (WGS) entry which is preliminary data.</text>
</comment>
<organism evidence="1 2">
    <name type="scientific">Aquatica leii</name>
    <dbReference type="NCBI Taxonomy" id="1421715"/>
    <lineage>
        <taxon>Eukaryota</taxon>
        <taxon>Metazoa</taxon>
        <taxon>Ecdysozoa</taxon>
        <taxon>Arthropoda</taxon>
        <taxon>Hexapoda</taxon>
        <taxon>Insecta</taxon>
        <taxon>Pterygota</taxon>
        <taxon>Neoptera</taxon>
        <taxon>Endopterygota</taxon>
        <taxon>Coleoptera</taxon>
        <taxon>Polyphaga</taxon>
        <taxon>Elateriformia</taxon>
        <taxon>Elateroidea</taxon>
        <taxon>Lampyridae</taxon>
        <taxon>Luciolinae</taxon>
        <taxon>Aquatica</taxon>
    </lineage>
</organism>
<evidence type="ECO:0000313" key="2">
    <source>
        <dbReference type="Proteomes" id="UP001353858"/>
    </source>
</evidence>
<accession>A0AAN7QN67</accession>
<dbReference type="AlphaFoldDB" id="A0AAN7QN67"/>
<dbReference type="EMBL" id="JARPUR010000001">
    <property type="protein sequence ID" value="KAK4885693.1"/>
    <property type="molecule type" value="Genomic_DNA"/>
</dbReference>
<reference evidence="2" key="1">
    <citation type="submission" date="2023-01" db="EMBL/GenBank/DDBJ databases">
        <title>Key to firefly adult light organ development and bioluminescence: homeobox transcription factors regulate luciferase expression and transportation to peroxisome.</title>
        <authorList>
            <person name="Fu X."/>
        </authorList>
    </citation>
    <scope>NUCLEOTIDE SEQUENCE [LARGE SCALE GENOMIC DNA]</scope>
</reference>
<proteinExistence type="predicted"/>
<evidence type="ECO:0000313" key="1">
    <source>
        <dbReference type="EMBL" id="KAK4885693.1"/>
    </source>
</evidence>
<keyword evidence="2" id="KW-1185">Reference proteome</keyword>
<protein>
    <submittedName>
        <fullName evidence="1">Uncharacterized protein</fullName>
    </submittedName>
</protein>
<name>A0AAN7QN67_9COLE</name>
<gene>
    <name evidence="1" type="ORF">RN001_001964</name>
</gene>
<sequence length="828" mass="95694">MDQNKTRLRDAYENIELFASNTWTNSSNVYQRANQELHARENIVQDILHSDNSYPKTVRSVIPESRLAQYSNYEYNEERELLYAPHSRNMTFYCPCSYKKELIKEPWMLPEIEQAFIWLSFKPDFDILELLHLDDFDDQVQTDCKPPCCLYNFYHINPNFCDSFEVSGKTRFTASTSLSDAEMSLYKPVNLKVDTFEDMILRINIKSDKVKHLWSRYSQPKIETGINKKCSIKKSPLGNSFFVDENRDIEQYQQDRFFKSDWLLDQYHLKRTDFGKLQYLADSIRTLKMLFFKHEKRGLSLSLSTTTIPYEEPDVDTKSPVPSTRRLYSAVLQGLGSDTNKSDIPNYSEIQEQSYPIINMSSSKPTLSIENSFNTPDTMFGNQKNLPIYTTASSDRITQTQTCESSKSYTQIFQESIPTSNYTQNKSTPFKILNTASNSGFCLDTSTNNVSNVLGICLNSPYFVNSYTSNSPFTTHTYNNFVSNNSASNTLNTQYPVNFHAYTNAGLHYTNNLYPPSNAFQSSQIPLNSRIPQLNRTYPSNQMHSMWFVSQNRTPPIYSVAHYTSQPYLYLTTPQLQTPQPSSPLPHPLPRQNQRWQCPVPYVRSPNPFHISVPPQYPALTTPQQWGIQNQNIYRVNSNQQIEPNQQMESHMQNRSKIKTKKLNVVTCNARYKVRSKSPEELCSTYPSINKKKASYDMASTEKQFFIKTAASTSSLEYRRLKYDSYKSNEFSHIGKRASAMAFKNDSEIFVSSDSDGSHTLLPIASSLSEDLERQALEQYQNSNENFYQELERQAEEQYDGDRSENLFCPPYKTIYIGGLIVLSILFY</sequence>
<dbReference type="Proteomes" id="UP001353858">
    <property type="component" value="Unassembled WGS sequence"/>
</dbReference>